<sequence>MKIIKMLFILCFIFSCKDETKINNKVSSESVSLEYVVLKTHLKKESLLNKTYYQVTKTDSIDILYHYCNASVNTIKVYKDSIWQDFGQEDYSMLIDEVNVNEEKISLIGKEEQITPEKLYVFEIEEESKGYWKINGETYVDSLKIDKIKQYNEPESECF</sequence>
<accession>A0ACC5U8X2</accession>
<keyword evidence="2" id="KW-1185">Reference proteome</keyword>
<protein>
    <submittedName>
        <fullName evidence="1">Uncharacterized protein</fullName>
    </submittedName>
</protein>
<dbReference type="EMBL" id="JAHKPD010000012">
    <property type="protein sequence ID" value="MBU2950781.1"/>
    <property type="molecule type" value="Genomic_DNA"/>
</dbReference>
<proteinExistence type="predicted"/>
<comment type="caution">
    <text evidence="1">The sequence shown here is derived from an EMBL/GenBank/DDBJ whole genome shotgun (WGS) entry which is preliminary data.</text>
</comment>
<evidence type="ECO:0000313" key="2">
    <source>
        <dbReference type="Proteomes" id="UP001647509"/>
    </source>
</evidence>
<gene>
    <name evidence="1" type="ORF">KO493_08735</name>
</gene>
<reference evidence="1" key="1">
    <citation type="submission" date="2021-05" db="EMBL/GenBank/DDBJ databases">
        <title>Draft genomes of bacteria isolated from model marine particles.</title>
        <authorList>
            <person name="Datta M.S."/>
            <person name="Schwartzman J.A."/>
            <person name="Enke T.N."/>
            <person name="Saavedra J."/>
            <person name="Cermak N."/>
            <person name="Cordero O.X."/>
        </authorList>
    </citation>
    <scope>NUCLEOTIDE SEQUENCE</scope>
    <source>
        <strain evidence="1">I2M19</strain>
    </source>
</reference>
<evidence type="ECO:0000313" key="1">
    <source>
        <dbReference type="EMBL" id="MBU2950781.1"/>
    </source>
</evidence>
<organism evidence="1 2">
    <name type="scientific">Pseudotamlana agarivorans</name>
    <dbReference type="NCBI Taxonomy" id="481183"/>
    <lineage>
        <taxon>Bacteria</taxon>
        <taxon>Pseudomonadati</taxon>
        <taxon>Bacteroidota</taxon>
        <taxon>Flavobacteriia</taxon>
        <taxon>Flavobacteriales</taxon>
        <taxon>Flavobacteriaceae</taxon>
        <taxon>Pseudotamlana</taxon>
    </lineage>
</organism>
<name>A0ACC5U8X2_9FLAO</name>
<dbReference type="Proteomes" id="UP001647509">
    <property type="component" value="Unassembled WGS sequence"/>
</dbReference>